<dbReference type="AlphaFoldDB" id="S7UUM9"/>
<keyword evidence="4 7" id="KW-0812">Transmembrane</keyword>
<feature type="transmembrane region" description="Helical" evidence="7">
    <location>
        <begin position="329"/>
        <end position="346"/>
    </location>
</feature>
<dbReference type="GO" id="GO:0022857">
    <property type="term" value="F:transmembrane transporter activity"/>
    <property type="evidence" value="ECO:0007669"/>
    <property type="project" value="InterPro"/>
</dbReference>
<dbReference type="SUPFAM" id="SSF103473">
    <property type="entry name" value="MFS general substrate transporter"/>
    <property type="match status" value="1"/>
</dbReference>
<dbReference type="InterPro" id="IPR020846">
    <property type="entry name" value="MFS_dom"/>
</dbReference>
<dbReference type="RefSeq" id="WP_020877889.1">
    <property type="nucleotide sequence ID" value="NZ_ATHJ01000105.1"/>
</dbReference>
<evidence type="ECO:0000256" key="1">
    <source>
        <dbReference type="ARBA" id="ARBA00004651"/>
    </source>
</evidence>
<feature type="transmembrane region" description="Helical" evidence="7">
    <location>
        <begin position="401"/>
        <end position="422"/>
    </location>
</feature>
<comment type="subcellular location">
    <subcellularLocation>
        <location evidence="1">Cell membrane</location>
        <topology evidence="1">Multi-pass membrane protein</topology>
    </subcellularLocation>
</comment>
<feature type="transmembrane region" description="Helical" evidence="7">
    <location>
        <begin position="7"/>
        <end position="28"/>
    </location>
</feature>
<dbReference type="NCBIfam" id="TIGR00711">
    <property type="entry name" value="efflux_EmrB"/>
    <property type="match status" value="1"/>
</dbReference>
<dbReference type="PRINTS" id="PR01036">
    <property type="entry name" value="TCRTETB"/>
</dbReference>
<dbReference type="PROSITE" id="PS50850">
    <property type="entry name" value="MFS"/>
    <property type="match status" value="1"/>
</dbReference>
<dbReference type="CDD" id="cd17321">
    <property type="entry name" value="MFS_MMR_MDR_like"/>
    <property type="match status" value="1"/>
</dbReference>
<evidence type="ECO:0000313" key="9">
    <source>
        <dbReference type="EMBL" id="EPR36073.1"/>
    </source>
</evidence>
<dbReference type="InterPro" id="IPR004638">
    <property type="entry name" value="EmrB-like"/>
</dbReference>
<keyword evidence="3" id="KW-1003">Cell membrane</keyword>
<dbReference type="InterPro" id="IPR011701">
    <property type="entry name" value="MFS"/>
</dbReference>
<proteinExistence type="predicted"/>
<keyword evidence="6 7" id="KW-0472">Membrane</keyword>
<reference evidence="9 10" key="1">
    <citation type="journal article" date="2013" name="Genome Announc.">
        <title>Draft genome sequences for three mercury-methylating, sulfate-reducing bacteria.</title>
        <authorList>
            <person name="Brown S.D."/>
            <person name="Hurt R.A.Jr."/>
            <person name="Gilmour C.C."/>
            <person name="Elias D.A."/>
        </authorList>
    </citation>
    <scope>NUCLEOTIDE SEQUENCE [LARGE SCALE GENOMIC DNA]</scope>
    <source>
        <strain evidence="9 10">DSM 2059</strain>
    </source>
</reference>
<dbReference type="PANTHER" id="PTHR42718">
    <property type="entry name" value="MAJOR FACILITATOR SUPERFAMILY MULTIDRUG TRANSPORTER MFSC"/>
    <property type="match status" value="1"/>
</dbReference>
<dbReference type="GO" id="GO:0005886">
    <property type="term" value="C:plasma membrane"/>
    <property type="evidence" value="ECO:0007669"/>
    <property type="project" value="UniProtKB-SubCell"/>
</dbReference>
<feature type="transmembrane region" description="Helical" evidence="7">
    <location>
        <begin position="442"/>
        <end position="463"/>
    </location>
</feature>
<evidence type="ECO:0000256" key="5">
    <source>
        <dbReference type="ARBA" id="ARBA00022989"/>
    </source>
</evidence>
<feature type="transmembrane region" description="Helical" evidence="7">
    <location>
        <begin position="135"/>
        <end position="158"/>
    </location>
</feature>
<protein>
    <submittedName>
        <fullName evidence="9">Drug resistance transporter, EmrB/QacA subfamily</fullName>
    </submittedName>
</protein>
<feature type="transmembrane region" description="Helical" evidence="7">
    <location>
        <begin position="358"/>
        <end position="380"/>
    </location>
</feature>
<keyword evidence="10" id="KW-1185">Reference proteome</keyword>
<feature type="domain" description="Major facilitator superfamily (MFS) profile" evidence="8">
    <location>
        <begin position="10"/>
        <end position="469"/>
    </location>
</feature>
<evidence type="ECO:0000256" key="6">
    <source>
        <dbReference type="ARBA" id="ARBA00023136"/>
    </source>
</evidence>
<evidence type="ECO:0000259" key="8">
    <source>
        <dbReference type="PROSITE" id="PS50850"/>
    </source>
</evidence>
<name>S7UUM9_DESML</name>
<keyword evidence="2" id="KW-0813">Transport</keyword>
<feature type="transmembrane region" description="Helical" evidence="7">
    <location>
        <begin position="48"/>
        <end position="68"/>
    </location>
</feature>
<gene>
    <name evidence="9" type="ORF">dsmv_0778</name>
</gene>
<keyword evidence="5 7" id="KW-1133">Transmembrane helix</keyword>
<sequence length="469" mass="50041">MRDRSGKWAIFTVTAVGVFMSTLDGSIVNVALPAVMQDLGVPMPTVEWVMMIYLLTVSSLLLSFGRLGDIRGRRWVYTRGLGVFSAGSLCCAMADSALWLIGARAFQGVGAAMVMSCTQAIVVDAFPASERGRALGVLGAVVASGLTVGPALGGWILHVASWPFIFWINIPIGVGAALWANRLLRHRQVDVTRRESFDGWGALFLALGMGAMLAALTHGYDWGYGSIPFLSLSGLFLASSLGFVRREIRTPHPLISPSLLRIRLFVLPVLAGMILFAGLFTIIFLMPFFLMHPRGLSPGDTGLIMVTPFIFLFLFAPLSGALSDRLGSRWLCTLGMAVLTASFVLLSRLTPEASKIEIAWRLAVSGIGTGLFIAPNNAAAMSAVPRKFMGVAAGTVATVRNLGMVLGIALAGTLFNSAFHASSGGRLLKVYTPDLEPVFMEAFRHAMSSGIALGAIGIVVAFLRGRDEK</sequence>
<evidence type="ECO:0000256" key="3">
    <source>
        <dbReference type="ARBA" id="ARBA00022475"/>
    </source>
</evidence>
<evidence type="ECO:0000256" key="2">
    <source>
        <dbReference type="ARBA" id="ARBA00022448"/>
    </source>
</evidence>
<feature type="transmembrane region" description="Helical" evidence="7">
    <location>
        <begin position="80"/>
        <end position="99"/>
    </location>
</feature>
<feature type="transmembrane region" description="Helical" evidence="7">
    <location>
        <begin position="265"/>
        <end position="290"/>
    </location>
</feature>
<dbReference type="Pfam" id="PF07690">
    <property type="entry name" value="MFS_1"/>
    <property type="match status" value="1"/>
</dbReference>
<evidence type="ECO:0000256" key="7">
    <source>
        <dbReference type="SAM" id="Phobius"/>
    </source>
</evidence>
<dbReference type="Gene3D" id="1.20.1720.10">
    <property type="entry name" value="Multidrug resistance protein D"/>
    <property type="match status" value="1"/>
</dbReference>
<evidence type="ECO:0000313" key="10">
    <source>
        <dbReference type="Proteomes" id="UP000014977"/>
    </source>
</evidence>
<comment type="caution">
    <text evidence="9">The sequence shown here is derived from an EMBL/GenBank/DDBJ whole genome shotgun (WGS) entry which is preliminary data.</text>
</comment>
<feature type="transmembrane region" description="Helical" evidence="7">
    <location>
        <begin position="222"/>
        <end position="244"/>
    </location>
</feature>
<dbReference type="Gene3D" id="1.20.1250.20">
    <property type="entry name" value="MFS general substrate transporter like domains"/>
    <property type="match status" value="1"/>
</dbReference>
<dbReference type="eggNOG" id="COG0477">
    <property type="taxonomic scope" value="Bacteria"/>
</dbReference>
<dbReference type="InterPro" id="IPR036259">
    <property type="entry name" value="MFS_trans_sf"/>
</dbReference>
<dbReference type="PANTHER" id="PTHR42718:SF46">
    <property type="entry name" value="BLR6921 PROTEIN"/>
    <property type="match status" value="1"/>
</dbReference>
<dbReference type="Proteomes" id="UP000014977">
    <property type="component" value="Unassembled WGS sequence"/>
</dbReference>
<feature type="transmembrane region" description="Helical" evidence="7">
    <location>
        <begin position="105"/>
        <end position="123"/>
    </location>
</feature>
<evidence type="ECO:0000256" key="4">
    <source>
        <dbReference type="ARBA" id="ARBA00022692"/>
    </source>
</evidence>
<feature type="transmembrane region" description="Helical" evidence="7">
    <location>
        <begin position="196"/>
        <end position="216"/>
    </location>
</feature>
<organism evidence="9 10">
    <name type="scientific">Desulfococcus multivorans DSM 2059</name>
    <dbReference type="NCBI Taxonomy" id="1121405"/>
    <lineage>
        <taxon>Bacteria</taxon>
        <taxon>Pseudomonadati</taxon>
        <taxon>Thermodesulfobacteriota</taxon>
        <taxon>Desulfobacteria</taxon>
        <taxon>Desulfobacterales</taxon>
        <taxon>Desulfococcaceae</taxon>
        <taxon>Desulfococcus</taxon>
    </lineage>
</organism>
<dbReference type="OrthoDB" id="9807274at2"/>
<accession>S7UUM9</accession>
<dbReference type="EMBL" id="ATHJ01000105">
    <property type="protein sequence ID" value="EPR36073.1"/>
    <property type="molecule type" value="Genomic_DNA"/>
</dbReference>
<feature type="transmembrane region" description="Helical" evidence="7">
    <location>
        <begin position="164"/>
        <end position="184"/>
    </location>
</feature>
<dbReference type="STRING" id="897.B2D07_16570"/>
<feature type="transmembrane region" description="Helical" evidence="7">
    <location>
        <begin position="302"/>
        <end position="322"/>
    </location>
</feature>